<feature type="signal peptide" evidence="1">
    <location>
        <begin position="1"/>
        <end position="25"/>
    </location>
</feature>
<dbReference type="GeneID" id="37024018"/>
<dbReference type="Proteomes" id="UP000245771">
    <property type="component" value="Unassembled WGS sequence"/>
</dbReference>
<dbReference type="InParanoid" id="A0A316VCX1"/>
<dbReference type="AlphaFoldDB" id="A0A316VCX1"/>
<protein>
    <submittedName>
        <fullName evidence="2">Uncharacterized protein</fullName>
    </submittedName>
</protein>
<sequence length="108" mass="12414">MQEISIYFFKALMLCFFLLGSQVDSVPVMNESPEIGRPIPQNKASPIEIIALNSGKKGKPYVIQKRSPIVTMTHAEMEAIREHDRGRRAHFQKIITENAEKWHREHGN</sequence>
<organism evidence="2 3">
    <name type="scientific">Meira miltonrushii</name>
    <dbReference type="NCBI Taxonomy" id="1280837"/>
    <lineage>
        <taxon>Eukaryota</taxon>
        <taxon>Fungi</taxon>
        <taxon>Dikarya</taxon>
        <taxon>Basidiomycota</taxon>
        <taxon>Ustilaginomycotina</taxon>
        <taxon>Exobasidiomycetes</taxon>
        <taxon>Exobasidiales</taxon>
        <taxon>Brachybasidiaceae</taxon>
        <taxon>Meira</taxon>
    </lineage>
</organism>
<evidence type="ECO:0000313" key="3">
    <source>
        <dbReference type="Proteomes" id="UP000245771"/>
    </source>
</evidence>
<feature type="chain" id="PRO_5016404586" evidence="1">
    <location>
        <begin position="26"/>
        <end position="108"/>
    </location>
</feature>
<name>A0A316VCX1_9BASI</name>
<proteinExistence type="predicted"/>
<keyword evidence="3" id="KW-1185">Reference proteome</keyword>
<accession>A0A316VCX1</accession>
<reference evidence="2 3" key="1">
    <citation type="journal article" date="2018" name="Mol. Biol. Evol.">
        <title>Broad Genomic Sampling Reveals a Smut Pathogenic Ancestry of the Fungal Clade Ustilaginomycotina.</title>
        <authorList>
            <person name="Kijpornyongpan T."/>
            <person name="Mondo S.J."/>
            <person name="Barry K."/>
            <person name="Sandor L."/>
            <person name="Lee J."/>
            <person name="Lipzen A."/>
            <person name="Pangilinan J."/>
            <person name="LaButti K."/>
            <person name="Hainaut M."/>
            <person name="Henrissat B."/>
            <person name="Grigoriev I.V."/>
            <person name="Spatafora J.W."/>
            <person name="Aime M.C."/>
        </authorList>
    </citation>
    <scope>NUCLEOTIDE SEQUENCE [LARGE SCALE GENOMIC DNA]</scope>
    <source>
        <strain evidence="2 3">MCA 3882</strain>
    </source>
</reference>
<evidence type="ECO:0000256" key="1">
    <source>
        <dbReference type="SAM" id="SignalP"/>
    </source>
</evidence>
<dbReference type="EMBL" id="KZ819603">
    <property type="protein sequence ID" value="PWN34938.1"/>
    <property type="molecule type" value="Genomic_DNA"/>
</dbReference>
<dbReference type="RefSeq" id="XP_025355240.1">
    <property type="nucleotide sequence ID" value="XM_025502237.1"/>
</dbReference>
<evidence type="ECO:0000313" key="2">
    <source>
        <dbReference type="EMBL" id="PWN34938.1"/>
    </source>
</evidence>
<gene>
    <name evidence="2" type="ORF">FA14DRAFT_36025</name>
</gene>
<keyword evidence="1" id="KW-0732">Signal</keyword>